<dbReference type="InterPro" id="IPR001764">
    <property type="entry name" value="Glyco_hydro_3_N"/>
</dbReference>
<dbReference type="PROSITE" id="PS51257">
    <property type="entry name" value="PROKAR_LIPOPROTEIN"/>
    <property type="match status" value="1"/>
</dbReference>
<evidence type="ECO:0000313" key="9">
    <source>
        <dbReference type="Proteomes" id="UP000629619"/>
    </source>
</evidence>
<feature type="domain" description="Glycoside hydrolase family 3 N-terminal" evidence="7">
    <location>
        <begin position="101"/>
        <end position="413"/>
    </location>
</feature>
<comment type="caution">
    <text evidence="8">The sequence shown here is derived from an EMBL/GenBank/DDBJ whole genome shotgun (WGS) entry which is preliminary data.</text>
</comment>
<keyword evidence="4" id="KW-0378">Hydrolase</keyword>
<dbReference type="EC" id="3.2.1.52" evidence="3"/>
<proteinExistence type="inferred from homology"/>
<dbReference type="InterPro" id="IPR017853">
    <property type="entry name" value="GH"/>
</dbReference>
<feature type="compositionally biased region" description="Low complexity" evidence="6">
    <location>
        <begin position="26"/>
        <end position="57"/>
    </location>
</feature>
<comment type="similarity">
    <text evidence="2">Belongs to the glycosyl hydrolase 3 family.</text>
</comment>
<dbReference type="InterPro" id="IPR050226">
    <property type="entry name" value="NagZ_Beta-hexosaminidase"/>
</dbReference>
<dbReference type="Proteomes" id="UP000629619">
    <property type="component" value="Unassembled WGS sequence"/>
</dbReference>
<dbReference type="Pfam" id="PF00933">
    <property type="entry name" value="Glyco_hydro_3"/>
    <property type="match status" value="1"/>
</dbReference>
<dbReference type="PANTHER" id="PTHR30480:SF13">
    <property type="entry name" value="BETA-HEXOSAMINIDASE"/>
    <property type="match status" value="1"/>
</dbReference>
<dbReference type="SUPFAM" id="SSF51445">
    <property type="entry name" value="(Trans)glycosidases"/>
    <property type="match status" value="1"/>
</dbReference>
<dbReference type="EMBL" id="BOMW01000019">
    <property type="protein sequence ID" value="GIF04402.1"/>
    <property type="molecule type" value="Genomic_DNA"/>
</dbReference>
<comment type="catalytic activity">
    <reaction evidence="1">
        <text>Hydrolysis of terminal non-reducing N-acetyl-D-hexosamine residues in N-acetyl-beta-D-hexosaminides.</text>
        <dbReference type="EC" id="3.2.1.52"/>
    </reaction>
</comment>
<feature type="region of interest" description="Disordered" evidence="6">
    <location>
        <begin position="18"/>
        <end position="58"/>
    </location>
</feature>
<evidence type="ECO:0000256" key="3">
    <source>
        <dbReference type="ARBA" id="ARBA00012663"/>
    </source>
</evidence>
<sequence length="573" mass="57626">MSRVAFVAPLLLLAGACGDDTKTPRATPSAAPVGSAASAPISESASAPPGDPAARAAGTVAKLSDEDLAGQVLMPYAYGGSATRVDAGSAAGNQQLAGVATPAEMIAKYRLGGLILVSFTQNDPTGGTNPTSNVENPKQVRELTDGLQAAARQLPAAAPLMIGTDQEYGIVTRITEGVTALPSALAAGAAGKPELTEAAWHAAGEELAAMGITVDFAPVADTLGTAGSAVIGSRSFGSDPKANATQVAAAVRGLQGAGVSAALKHFPGHGHTSGDSHDELPVIKQSASAWRTRDLPPFQAGVQAGAGVVMSGHLDLQAVDKGVAATFSHKVMTDVLRGQLKFTGVAITDAMNMAPARKWPAGEAAVRALNAGNDMLLMPPDIGAARDGILAGLKSGSLKRARLVEAVTRILTLKFRTAATPQPGLEVVGSEQHVRAVSALDAASVTVLRGRCSGPLVSGPVTVTAPSSRGLARSTLVKALQDQGVTVQAAGGQEIRLVGYGDKPVDLSPDAAMTVMMDLPGILAYAKSPTLVATYSSSQLSLTALAAVIAGKAKAPGKSPIAVAGLPRSACVK</sequence>
<dbReference type="GO" id="GO:0009254">
    <property type="term" value="P:peptidoglycan turnover"/>
    <property type="evidence" value="ECO:0007669"/>
    <property type="project" value="TreeGrafter"/>
</dbReference>
<evidence type="ECO:0000256" key="2">
    <source>
        <dbReference type="ARBA" id="ARBA00005336"/>
    </source>
</evidence>
<evidence type="ECO:0000256" key="1">
    <source>
        <dbReference type="ARBA" id="ARBA00001231"/>
    </source>
</evidence>
<evidence type="ECO:0000256" key="6">
    <source>
        <dbReference type="SAM" id="MobiDB-lite"/>
    </source>
</evidence>
<dbReference type="Gene3D" id="3.20.20.300">
    <property type="entry name" value="Glycoside hydrolase, family 3, N-terminal domain"/>
    <property type="match status" value="1"/>
</dbReference>
<protein>
    <recommendedName>
        <fullName evidence="3">beta-N-acetylhexosaminidase</fullName>
        <ecNumber evidence="3">3.2.1.52</ecNumber>
    </recommendedName>
</protein>
<dbReference type="GO" id="GO:0005975">
    <property type="term" value="P:carbohydrate metabolic process"/>
    <property type="evidence" value="ECO:0007669"/>
    <property type="project" value="InterPro"/>
</dbReference>
<gene>
    <name evidence="8" type="ORF">Asi03nite_19400</name>
</gene>
<keyword evidence="9" id="KW-1185">Reference proteome</keyword>
<dbReference type="PANTHER" id="PTHR30480">
    <property type="entry name" value="BETA-HEXOSAMINIDASE-RELATED"/>
    <property type="match status" value="1"/>
</dbReference>
<evidence type="ECO:0000313" key="8">
    <source>
        <dbReference type="EMBL" id="GIF04402.1"/>
    </source>
</evidence>
<reference evidence="8" key="1">
    <citation type="submission" date="2021-01" db="EMBL/GenBank/DDBJ databases">
        <title>Whole genome shotgun sequence of Actinoplanes siamensis NBRC 109076.</title>
        <authorList>
            <person name="Komaki H."/>
            <person name="Tamura T."/>
        </authorList>
    </citation>
    <scope>NUCLEOTIDE SEQUENCE</scope>
    <source>
        <strain evidence="8">NBRC 109076</strain>
    </source>
</reference>
<accession>A0A919TIZ2</accession>
<keyword evidence="5" id="KW-0326">Glycosidase</keyword>
<evidence type="ECO:0000259" key="7">
    <source>
        <dbReference type="Pfam" id="PF00933"/>
    </source>
</evidence>
<organism evidence="8 9">
    <name type="scientific">Actinoplanes siamensis</name>
    <dbReference type="NCBI Taxonomy" id="1223317"/>
    <lineage>
        <taxon>Bacteria</taxon>
        <taxon>Bacillati</taxon>
        <taxon>Actinomycetota</taxon>
        <taxon>Actinomycetes</taxon>
        <taxon>Micromonosporales</taxon>
        <taxon>Micromonosporaceae</taxon>
        <taxon>Actinoplanes</taxon>
    </lineage>
</organism>
<dbReference type="AlphaFoldDB" id="A0A919TIZ2"/>
<evidence type="ECO:0000256" key="4">
    <source>
        <dbReference type="ARBA" id="ARBA00022801"/>
    </source>
</evidence>
<dbReference type="GO" id="GO:0004563">
    <property type="term" value="F:beta-N-acetylhexosaminidase activity"/>
    <property type="evidence" value="ECO:0007669"/>
    <property type="project" value="UniProtKB-EC"/>
</dbReference>
<evidence type="ECO:0000256" key="5">
    <source>
        <dbReference type="ARBA" id="ARBA00023295"/>
    </source>
</evidence>
<name>A0A919TIZ2_9ACTN</name>
<dbReference type="InterPro" id="IPR036962">
    <property type="entry name" value="Glyco_hydro_3_N_sf"/>
</dbReference>